<feature type="chain" id="PRO_5020814433" evidence="1">
    <location>
        <begin position="29"/>
        <end position="71"/>
    </location>
</feature>
<name>A0A4U6TET0_SETVI</name>
<reference evidence="2" key="1">
    <citation type="submission" date="2019-03" db="EMBL/GenBank/DDBJ databases">
        <title>WGS assembly of Setaria viridis.</title>
        <authorList>
            <person name="Huang P."/>
            <person name="Jenkins J."/>
            <person name="Grimwood J."/>
            <person name="Barry K."/>
            <person name="Healey A."/>
            <person name="Mamidi S."/>
            <person name="Sreedasyam A."/>
            <person name="Shu S."/>
            <person name="Feldman M."/>
            <person name="Wu J."/>
            <person name="Yu Y."/>
            <person name="Chen C."/>
            <person name="Johnson J."/>
            <person name="Rokhsar D."/>
            <person name="Baxter I."/>
            <person name="Schmutz J."/>
            <person name="Brutnell T."/>
            <person name="Kellogg E."/>
        </authorList>
    </citation>
    <scope>NUCLEOTIDE SEQUENCE [LARGE SCALE GENOMIC DNA]</scope>
</reference>
<dbReference type="Gramene" id="TKV99162">
    <property type="protein sequence ID" value="TKV99162"/>
    <property type="gene ID" value="SEVIR_8G025350v2"/>
</dbReference>
<dbReference type="EMBL" id="CM016559">
    <property type="protein sequence ID" value="TKV99162.1"/>
    <property type="molecule type" value="Genomic_DNA"/>
</dbReference>
<protein>
    <submittedName>
        <fullName evidence="2">Uncharacterized protein</fullName>
    </submittedName>
</protein>
<feature type="signal peptide" evidence="1">
    <location>
        <begin position="1"/>
        <end position="28"/>
    </location>
</feature>
<evidence type="ECO:0000313" key="2">
    <source>
        <dbReference type="EMBL" id="TKV99162.1"/>
    </source>
</evidence>
<proteinExistence type="predicted"/>
<keyword evidence="3" id="KW-1185">Reference proteome</keyword>
<keyword evidence="1" id="KW-0732">Signal</keyword>
<accession>A0A4U6TET0</accession>
<gene>
    <name evidence="2" type="ORF">SEVIR_8G025350v2</name>
</gene>
<evidence type="ECO:0000256" key="1">
    <source>
        <dbReference type="SAM" id="SignalP"/>
    </source>
</evidence>
<evidence type="ECO:0000313" key="3">
    <source>
        <dbReference type="Proteomes" id="UP000298652"/>
    </source>
</evidence>
<dbReference type="Proteomes" id="UP000298652">
    <property type="component" value="Chromosome 8"/>
</dbReference>
<sequence>MNLGFADSTRFQLLIILCSFSYWTMCRFQCQLPSVVTYVCMCTVNQASSLCRELYLCNFSIEGFVVTTMYY</sequence>
<organism evidence="2 3">
    <name type="scientific">Setaria viridis</name>
    <name type="common">Green bristlegrass</name>
    <name type="synonym">Setaria italica subsp. viridis</name>
    <dbReference type="NCBI Taxonomy" id="4556"/>
    <lineage>
        <taxon>Eukaryota</taxon>
        <taxon>Viridiplantae</taxon>
        <taxon>Streptophyta</taxon>
        <taxon>Embryophyta</taxon>
        <taxon>Tracheophyta</taxon>
        <taxon>Spermatophyta</taxon>
        <taxon>Magnoliopsida</taxon>
        <taxon>Liliopsida</taxon>
        <taxon>Poales</taxon>
        <taxon>Poaceae</taxon>
        <taxon>PACMAD clade</taxon>
        <taxon>Panicoideae</taxon>
        <taxon>Panicodae</taxon>
        <taxon>Paniceae</taxon>
        <taxon>Cenchrinae</taxon>
        <taxon>Setaria</taxon>
    </lineage>
</organism>
<dbReference type="AlphaFoldDB" id="A0A4U6TET0"/>